<comment type="caution">
    <text evidence="2">The sequence shown here is derived from an EMBL/GenBank/DDBJ whole genome shotgun (WGS) entry which is preliminary data.</text>
</comment>
<accession>A0AAD7E548</accession>
<reference evidence="2" key="1">
    <citation type="submission" date="2023-03" db="EMBL/GenBank/DDBJ databases">
        <title>Massive genome expansion in bonnet fungi (Mycena s.s.) driven by repeated elements and novel gene families across ecological guilds.</title>
        <authorList>
            <consortium name="Lawrence Berkeley National Laboratory"/>
            <person name="Harder C.B."/>
            <person name="Miyauchi S."/>
            <person name="Viragh M."/>
            <person name="Kuo A."/>
            <person name="Thoen E."/>
            <person name="Andreopoulos B."/>
            <person name="Lu D."/>
            <person name="Skrede I."/>
            <person name="Drula E."/>
            <person name="Henrissat B."/>
            <person name="Morin E."/>
            <person name="Kohler A."/>
            <person name="Barry K."/>
            <person name="LaButti K."/>
            <person name="Morin E."/>
            <person name="Salamov A."/>
            <person name="Lipzen A."/>
            <person name="Mereny Z."/>
            <person name="Hegedus B."/>
            <person name="Baldrian P."/>
            <person name="Stursova M."/>
            <person name="Weitz H."/>
            <person name="Taylor A."/>
            <person name="Grigoriev I.V."/>
            <person name="Nagy L.G."/>
            <person name="Martin F."/>
            <person name="Kauserud H."/>
        </authorList>
    </citation>
    <scope>NUCLEOTIDE SEQUENCE</scope>
    <source>
        <strain evidence="2">9144</strain>
    </source>
</reference>
<feature type="transmembrane region" description="Helical" evidence="1">
    <location>
        <begin position="139"/>
        <end position="163"/>
    </location>
</feature>
<keyword evidence="1" id="KW-1133">Transmembrane helix</keyword>
<keyword evidence="1" id="KW-0472">Membrane</keyword>
<protein>
    <submittedName>
        <fullName evidence="2">Uncharacterized protein</fullName>
    </submittedName>
</protein>
<feature type="transmembrane region" description="Helical" evidence="1">
    <location>
        <begin position="259"/>
        <end position="285"/>
    </location>
</feature>
<proteinExistence type="predicted"/>
<feature type="transmembrane region" description="Helical" evidence="1">
    <location>
        <begin position="230"/>
        <end position="247"/>
    </location>
</feature>
<feature type="transmembrane region" description="Helical" evidence="1">
    <location>
        <begin position="105"/>
        <end position="127"/>
    </location>
</feature>
<organism evidence="2 3">
    <name type="scientific">Mycena pura</name>
    <dbReference type="NCBI Taxonomy" id="153505"/>
    <lineage>
        <taxon>Eukaryota</taxon>
        <taxon>Fungi</taxon>
        <taxon>Dikarya</taxon>
        <taxon>Basidiomycota</taxon>
        <taxon>Agaricomycotina</taxon>
        <taxon>Agaricomycetes</taxon>
        <taxon>Agaricomycetidae</taxon>
        <taxon>Agaricales</taxon>
        <taxon>Marasmiineae</taxon>
        <taxon>Mycenaceae</taxon>
        <taxon>Mycena</taxon>
    </lineage>
</organism>
<evidence type="ECO:0000313" key="2">
    <source>
        <dbReference type="EMBL" id="KAJ7229170.1"/>
    </source>
</evidence>
<evidence type="ECO:0000313" key="3">
    <source>
        <dbReference type="Proteomes" id="UP001219525"/>
    </source>
</evidence>
<name>A0AAD7E548_9AGAR</name>
<dbReference type="Proteomes" id="UP001219525">
    <property type="component" value="Unassembled WGS sequence"/>
</dbReference>
<feature type="transmembrane region" description="Helical" evidence="1">
    <location>
        <begin position="65"/>
        <end position="85"/>
    </location>
</feature>
<dbReference type="EMBL" id="JARJCW010000002">
    <property type="protein sequence ID" value="KAJ7229170.1"/>
    <property type="molecule type" value="Genomic_DNA"/>
</dbReference>
<gene>
    <name evidence="2" type="ORF">GGX14DRAFT_617144</name>
</gene>
<keyword evidence="1" id="KW-0812">Transmembrane</keyword>
<dbReference type="SUPFAM" id="SSF81321">
    <property type="entry name" value="Family A G protein-coupled receptor-like"/>
    <property type="match status" value="1"/>
</dbReference>
<feature type="transmembrane region" description="Helical" evidence="1">
    <location>
        <begin position="188"/>
        <end position="209"/>
    </location>
</feature>
<evidence type="ECO:0000256" key="1">
    <source>
        <dbReference type="SAM" id="Phobius"/>
    </source>
</evidence>
<dbReference type="AlphaFoldDB" id="A0AAD7E548"/>
<feature type="transmembrane region" description="Helical" evidence="1">
    <location>
        <begin position="34"/>
        <end position="53"/>
    </location>
</feature>
<keyword evidence="3" id="KW-1185">Reference proteome</keyword>
<sequence length="314" mass="33828">MAVLGVSARLALTRSGLPSDLPDPDINPLLVNAFLALQLSGGFGLFLIVLTALGSRHVKRNATWYTFLVAWIISCISYTLVFLLGQQNAPSFGPCVTQAAGIYSAPALTSSATLAFAIDMLLGVRATSPQRPPKRQNSITLTLVFIPYVLWLAVFVGMLAFGVSNPAQTRIGPNGTYCDFIWDIPSKISSLITIGTTLVLLVIEGYIAIRLIRNRNLLKDRQLSAMAVRVIIFSALGALGLGVGIAYELYSIPGASFDVIMAAIPAGGALIFGTQTDLVNVWLFWRTQAPRHAEQYDDLKSSAIPDVPTPRFES</sequence>
<dbReference type="Gene3D" id="1.20.1070.10">
    <property type="entry name" value="Rhodopsin 7-helix transmembrane proteins"/>
    <property type="match status" value="1"/>
</dbReference>